<keyword evidence="2" id="KW-1185">Reference proteome</keyword>
<proteinExistence type="predicted"/>
<dbReference type="EMBL" id="MU276020">
    <property type="protein sequence ID" value="KAI0043401.1"/>
    <property type="molecule type" value="Genomic_DNA"/>
</dbReference>
<reference evidence="1" key="2">
    <citation type="journal article" date="2022" name="New Phytol.">
        <title>Evolutionary transition to the ectomycorrhizal habit in the genomes of a hyperdiverse lineage of mushroom-forming fungi.</title>
        <authorList>
            <person name="Looney B."/>
            <person name="Miyauchi S."/>
            <person name="Morin E."/>
            <person name="Drula E."/>
            <person name="Courty P.E."/>
            <person name="Kohler A."/>
            <person name="Kuo A."/>
            <person name="LaButti K."/>
            <person name="Pangilinan J."/>
            <person name="Lipzen A."/>
            <person name="Riley R."/>
            <person name="Andreopoulos W."/>
            <person name="He G."/>
            <person name="Johnson J."/>
            <person name="Nolan M."/>
            <person name="Tritt A."/>
            <person name="Barry K.W."/>
            <person name="Grigoriev I.V."/>
            <person name="Nagy L.G."/>
            <person name="Hibbett D."/>
            <person name="Henrissat B."/>
            <person name="Matheny P.B."/>
            <person name="Labbe J."/>
            <person name="Martin F.M."/>
        </authorList>
    </citation>
    <scope>NUCLEOTIDE SEQUENCE</scope>
    <source>
        <strain evidence="1">FP105234-sp</strain>
    </source>
</reference>
<evidence type="ECO:0000313" key="1">
    <source>
        <dbReference type="EMBL" id="KAI0043401.1"/>
    </source>
</evidence>
<accession>A0ACB8RI52</accession>
<protein>
    <submittedName>
        <fullName evidence="1">Uncharacterized protein</fullName>
    </submittedName>
</protein>
<name>A0ACB8RI52_9AGAM</name>
<organism evidence="1 2">
    <name type="scientific">Auriscalpium vulgare</name>
    <dbReference type="NCBI Taxonomy" id="40419"/>
    <lineage>
        <taxon>Eukaryota</taxon>
        <taxon>Fungi</taxon>
        <taxon>Dikarya</taxon>
        <taxon>Basidiomycota</taxon>
        <taxon>Agaricomycotina</taxon>
        <taxon>Agaricomycetes</taxon>
        <taxon>Russulales</taxon>
        <taxon>Auriscalpiaceae</taxon>
        <taxon>Auriscalpium</taxon>
    </lineage>
</organism>
<sequence length="1033" mass="112567">MDDSDDYFTDDLVLDEQTLAALDATESQFLTSTAAAPTTTAQHAHPRPPAAPPPAKRQKNDQGWTARPPPRITAPQINSNVNSHGLQPVQKKAGFSLDDMPDITIRGGFYGLPGHGHSQSDPSASQQSSVHPGLAGPAQLEAEVQPPHAEPHRAQPAPPPAHQPLPHRPRPPDSYPPRAAIPTSANTFRPGPSQTRRTLTRTMSQSQSQSQSVNVEKRRALQREPSFRASIAAAVRAEVSAIRGESPVPAPALPAVELPVQQQIRQSPMMGQSHAQLLRSTAVQKQGLRARSASIPISAPPQPPQPPPPAAQVQVQGPTLNVPESVRPSVPVQAVANREQAESSALVDEVASLRERLDALQRANEQTQAALAQAVREKQAKAGEAAILRHNFDKVAEEHRVEHARLLAAKNALEAAQADAQRQQQAELERLRTQLIFKQHEVETSVRKPPLSARRPAGYEHATPVAMRRWDEGPGPSTMPVSPLRIAQPPRSPPAQHRSRPGVPPPPPYRSAKKPAVLPGFVNAFTSSQPIGKNKPKEAERGKGKGKEREVPFFGRSQWEIDREDAGMPPPSPSPPSSPTRPRIWKPKPTDLDVPMADVSMEVDMSSGREMSGRAIEDAEVYEDVEPPDWVHRLKQIVFTHSLLPTRANTFQLLMAASFPSPCADADAYARACSSILGVLSISAPSLTNDFESTARTVCAALTHMAYLLQAHSLTAPLSALLNLLATLTVSLPYFVICLMTPTHDAVSKSKHIILSTIAHTVAKHLHPADPGEESGHHSDLAQELFHLLDILAWSIPPELESHSHVGPGNFRSLLAFPPGTLEDEDARDFRKLPQIENMCALLLDNERIGSEANAMREHLLVTLVQLALAHADGITILSESESLIPTLVVFLMHHSTVLWEEDPAIMSSPVHISEALDRVIRALAHALLLLHYLVFHTDAPLNLRLKLQHAPHRPFNGLGHMFVVAFGRLSYADAPEQVDKDGRVKLEQLSEPARDIMELVIEGPESESIWAAFQDASDPEDDGSEVIMLDDD</sequence>
<comment type="caution">
    <text evidence="1">The sequence shown here is derived from an EMBL/GenBank/DDBJ whole genome shotgun (WGS) entry which is preliminary data.</text>
</comment>
<reference evidence="1" key="1">
    <citation type="submission" date="2021-02" db="EMBL/GenBank/DDBJ databases">
        <authorList>
            <consortium name="DOE Joint Genome Institute"/>
            <person name="Ahrendt S."/>
            <person name="Looney B.P."/>
            <person name="Miyauchi S."/>
            <person name="Morin E."/>
            <person name="Drula E."/>
            <person name="Courty P.E."/>
            <person name="Chicoki N."/>
            <person name="Fauchery L."/>
            <person name="Kohler A."/>
            <person name="Kuo A."/>
            <person name="Labutti K."/>
            <person name="Pangilinan J."/>
            <person name="Lipzen A."/>
            <person name="Riley R."/>
            <person name="Andreopoulos W."/>
            <person name="He G."/>
            <person name="Johnson J."/>
            <person name="Barry K.W."/>
            <person name="Grigoriev I.V."/>
            <person name="Nagy L."/>
            <person name="Hibbett D."/>
            <person name="Henrissat B."/>
            <person name="Matheny P.B."/>
            <person name="Labbe J."/>
            <person name="Martin F."/>
        </authorList>
    </citation>
    <scope>NUCLEOTIDE SEQUENCE</scope>
    <source>
        <strain evidence="1">FP105234-sp</strain>
    </source>
</reference>
<dbReference type="Proteomes" id="UP000814033">
    <property type="component" value="Unassembled WGS sequence"/>
</dbReference>
<evidence type="ECO:0000313" key="2">
    <source>
        <dbReference type="Proteomes" id="UP000814033"/>
    </source>
</evidence>
<gene>
    <name evidence="1" type="ORF">FA95DRAFT_1575144</name>
</gene>